<dbReference type="EMBL" id="CP019911">
    <property type="protein sequence ID" value="AQW30522.1"/>
    <property type="molecule type" value="Genomic_DNA"/>
</dbReference>
<dbReference type="GO" id="GO:0003677">
    <property type="term" value="F:DNA binding"/>
    <property type="evidence" value="ECO:0007669"/>
    <property type="project" value="UniProtKB-KW"/>
</dbReference>
<protein>
    <submittedName>
        <fullName evidence="1">DNA-binding protein</fullName>
    </submittedName>
</protein>
<proteinExistence type="predicted"/>
<keyword evidence="1" id="KW-0238">DNA-binding</keyword>
<evidence type="ECO:0000313" key="2">
    <source>
        <dbReference type="Proteomes" id="UP000189628"/>
    </source>
</evidence>
<organism evidence="1 2">
    <name type="scientific">blood disease bacterium A2-HR MARDI</name>
    <dbReference type="NCBI Taxonomy" id="1944648"/>
    <lineage>
        <taxon>Bacteria</taxon>
        <taxon>Pseudomonadati</taxon>
        <taxon>Pseudomonadota</taxon>
        <taxon>Betaproteobacteria</taxon>
        <taxon>Burkholderiales</taxon>
        <taxon>Burkholderiaceae</taxon>
        <taxon>Ralstonia</taxon>
        <taxon>Ralstonia solanacearum species complex</taxon>
    </lineage>
</organism>
<sequence>MTADQVKAKFKREGQTITQWAKDNGYKRHHVYLVLNGQVKALYGKGHEIAVALGMKQAR</sequence>
<dbReference type="Proteomes" id="UP000189628">
    <property type="component" value="Chromosome"/>
</dbReference>
<dbReference type="NCBIfam" id="TIGR04111">
    <property type="entry name" value="BcepMu_gp16"/>
    <property type="match status" value="1"/>
</dbReference>
<accession>A0A1U9VIJ7</accession>
<dbReference type="AlphaFoldDB" id="A0A1U9VIJ7"/>
<evidence type="ECO:0000313" key="1">
    <source>
        <dbReference type="EMBL" id="AQW30522.1"/>
    </source>
</evidence>
<name>A0A1U9VIJ7_9RALS</name>
<reference evidence="1 2" key="1">
    <citation type="submission" date="2017-02" db="EMBL/GenBank/DDBJ databases">
        <title>Blood Disease Bacterium A2-HR MARDI.</title>
        <authorList>
            <person name="Badrun R."/>
            <person name="Abu Bakar N."/>
            <person name="Laboh R."/>
        </authorList>
    </citation>
    <scope>NUCLEOTIDE SEQUENCE [LARGE SCALE GENOMIC DNA]</scope>
    <source>
        <strain evidence="1 2">A2-HR MARDI</strain>
    </source>
</reference>
<dbReference type="InterPro" id="IPR026365">
    <property type="entry name" value="BcepMu_gp16"/>
</dbReference>
<gene>
    <name evidence="1" type="ORF">B0B51_11485</name>
</gene>
<dbReference type="RefSeq" id="WP_072633753.1">
    <property type="nucleotide sequence ID" value="NZ_CP019911.1"/>
</dbReference>